<sequence length="156" mass="16452">MAFFKPIYKKMSKKWHPQAVSVGKPIEMDELCKQIALISTVSSADSKATLEALGLVLGSSMNTGRTVHVEGLGTFYYTCISNGKGVDSAEKVNANQISGTRVRFIPESRRQGSAITRALIGENVTWTNVSSISGLDGTGSGKPSGGDGGLEEDPLG</sequence>
<dbReference type="AlphaFoldDB" id="A0A0P0GLX3"/>
<gene>
    <name evidence="4" type="ORF">BcellWH2_05011</name>
</gene>
<name>A0A0P0GLX3_9BACE</name>
<accession>A0A0P0GLX3</accession>
<evidence type="ECO:0000313" key="5">
    <source>
        <dbReference type="Proteomes" id="UP000061809"/>
    </source>
</evidence>
<dbReference type="Proteomes" id="UP000061809">
    <property type="component" value="Chromosome"/>
</dbReference>
<evidence type="ECO:0000256" key="2">
    <source>
        <dbReference type="SAM" id="MobiDB-lite"/>
    </source>
</evidence>
<protein>
    <recommendedName>
        <fullName evidence="3">HU domain-containing protein</fullName>
    </recommendedName>
</protein>
<dbReference type="InterPro" id="IPR005902">
    <property type="entry name" value="HU_DNA-bd_put"/>
</dbReference>
<dbReference type="InterPro" id="IPR041607">
    <property type="entry name" value="HU-HIG"/>
</dbReference>
<dbReference type="RefSeq" id="WP_029328057.1">
    <property type="nucleotide sequence ID" value="NZ_CP012801.1"/>
</dbReference>
<dbReference type="InterPro" id="IPR010992">
    <property type="entry name" value="IHF-like_DNA-bd_dom_sf"/>
</dbReference>
<organism evidence="4 5">
    <name type="scientific">Bacteroides cellulosilyticus</name>
    <dbReference type="NCBI Taxonomy" id="246787"/>
    <lineage>
        <taxon>Bacteria</taxon>
        <taxon>Pseudomonadati</taxon>
        <taxon>Bacteroidota</taxon>
        <taxon>Bacteroidia</taxon>
        <taxon>Bacteroidales</taxon>
        <taxon>Bacteroidaceae</taxon>
        <taxon>Bacteroides</taxon>
    </lineage>
</organism>
<dbReference type="PATRIC" id="fig|246787.4.peg.5174"/>
<feature type="region of interest" description="Disordered" evidence="2">
    <location>
        <begin position="132"/>
        <end position="156"/>
    </location>
</feature>
<keyword evidence="1" id="KW-0238">DNA-binding</keyword>
<dbReference type="GO" id="GO:0003677">
    <property type="term" value="F:DNA binding"/>
    <property type="evidence" value="ECO:0007669"/>
    <property type="project" value="UniProtKB-KW"/>
</dbReference>
<evidence type="ECO:0000259" key="3">
    <source>
        <dbReference type="Pfam" id="PF18291"/>
    </source>
</evidence>
<dbReference type="SUPFAM" id="SSF47729">
    <property type="entry name" value="IHF-like DNA-binding proteins"/>
    <property type="match status" value="1"/>
</dbReference>
<dbReference type="KEGG" id="bcel:BcellWH2_05011"/>
<proteinExistence type="predicted"/>
<evidence type="ECO:0000256" key="1">
    <source>
        <dbReference type="ARBA" id="ARBA00023125"/>
    </source>
</evidence>
<dbReference type="NCBIfam" id="TIGR01201">
    <property type="entry name" value="HU_rel"/>
    <property type="match status" value="1"/>
</dbReference>
<reference evidence="4 5" key="1">
    <citation type="journal article" date="2015" name="Science">
        <title>Genetic determinants of in vivo fitness and diet responsiveness in multiple human gut Bacteroides.</title>
        <authorList>
            <person name="Wu M."/>
            <person name="McNulty N.P."/>
            <person name="Rodionov D.A."/>
            <person name="Khoroshkin M.S."/>
            <person name="Griffin N.W."/>
            <person name="Cheng J."/>
            <person name="Latreille P."/>
            <person name="Kerstetter R.A."/>
            <person name="Terrapon N."/>
            <person name="Henrissat B."/>
            <person name="Osterman A.L."/>
            <person name="Gordon J.I."/>
        </authorList>
    </citation>
    <scope>NUCLEOTIDE SEQUENCE [LARGE SCALE GENOMIC DNA]</scope>
    <source>
        <strain evidence="4 5">WH2</strain>
    </source>
</reference>
<feature type="compositionally biased region" description="Gly residues" evidence="2">
    <location>
        <begin position="136"/>
        <end position="148"/>
    </location>
</feature>
<evidence type="ECO:0000313" key="4">
    <source>
        <dbReference type="EMBL" id="ALJ62220.1"/>
    </source>
</evidence>
<dbReference type="EMBL" id="CP012801">
    <property type="protein sequence ID" value="ALJ62220.1"/>
    <property type="molecule type" value="Genomic_DNA"/>
</dbReference>
<feature type="domain" description="HU" evidence="3">
    <location>
        <begin position="12"/>
        <end position="109"/>
    </location>
</feature>
<dbReference type="Pfam" id="PF18291">
    <property type="entry name" value="HU-HIG"/>
    <property type="match status" value="1"/>
</dbReference>